<dbReference type="SUPFAM" id="SSF52540">
    <property type="entry name" value="P-loop containing nucleoside triphosphate hydrolases"/>
    <property type="match status" value="1"/>
</dbReference>
<sequence length="323" mass="36336">MTRLTTDLHPDLRQDVLDALFKKSIFTTLCFVQKNSNLLSNITGLPYDKILKIKDVILLKYSSPLKRGDKYYLGTIKHCAIIPSGIKQLDSILDGGFMTGNIYEVCGLEGSGKTQLCMSVALNICLTSPHQVLFMDTKYDISVQRLVQMLSAQNVFNMSRVLEKIKICHPTSACKLLNDLHHLKTSLSQCSERYLGFKLIIIDSLPILFQSFYNFAEGNTVLNKIANIMKMLVVEYHLAILITNFVTSWTSETSSGDSEIEMPVNFSRVEMPALGKYWAYVPNVRIMSRKRGCSDECYLTILKSQCQPTGKTVKIEICDAGIT</sequence>
<comment type="caution">
    <text evidence="11">The sequence shown here is derived from an EMBL/GenBank/DDBJ whole genome shotgun (WGS) entry which is preliminary data.</text>
</comment>
<dbReference type="Pfam" id="PF21794">
    <property type="entry name" value="RAD51D_N"/>
    <property type="match status" value="1"/>
</dbReference>
<evidence type="ECO:0000256" key="1">
    <source>
        <dbReference type="ARBA" id="ARBA00004123"/>
    </source>
</evidence>
<evidence type="ECO:0000256" key="7">
    <source>
        <dbReference type="ARBA" id="ARBA00023172"/>
    </source>
</evidence>
<evidence type="ECO:0000256" key="4">
    <source>
        <dbReference type="ARBA" id="ARBA00022763"/>
    </source>
</evidence>
<dbReference type="EMBL" id="JAWJWF010000047">
    <property type="protein sequence ID" value="KAK6621584.1"/>
    <property type="molecule type" value="Genomic_DNA"/>
</dbReference>
<dbReference type="InterPro" id="IPR051988">
    <property type="entry name" value="HRR_RAD51_Paralog"/>
</dbReference>
<feature type="domain" description="RecA family profile 1" evidence="10">
    <location>
        <begin position="78"/>
        <end position="246"/>
    </location>
</feature>
<keyword evidence="7" id="KW-0233">DNA recombination</keyword>
<evidence type="ECO:0000256" key="6">
    <source>
        <dbReference type="ARBA" id="ARBA00023125"/>
    </source>
</evidence>
<name>A0ABR1AJW2_POLSC</name>
<dbReference type="InterPro" id="IPR027417">
    <property type="entry name" value="P-loop_NTPase"/>
</dbReference>
<organism evidence="11 12">
    <name type="scientific">Polyplax serrata</name>
    <name type="common">Common mouse louse</name>
    <dbReference type="NCBI Taxonomy" id="468196"/>
    <lineage>
        <taxon>Eukaryota</taxon>
        <taxon>Metazoa</taxon>
        <taxon>Ecdysozoa</taxon>
        <taxon>Arthropoda</taxon>
        <taxon>Hexapoda</taxon>
        <taxon>Insecta</taxon>
        <taxon>Pterygota</taxon>
        <taxon>Neoptera</taxon>
        <taxon>Paraneoptera</taxon>
        <taxon>Psocodea</taxon>
        <taxon>Troctomorpha</taxon>
        <taxon>Phthiraptera</taxon>
        <taxon>Anoplura</taxon>
        <taxon>Polyplacidae</taxon>
        <taxon>Polyplax</taxon>
    </lineage>
</organism>
<dbReference type="Pfam" id="PF08423">
    <property type="entry name" value="Rad51"/>
    <property type="match status" value="1"/>
</dbReference>
<protein>
    <recommendedName>
        <fullName evidence="10">RecA family profile 1 domain-containing protein</fullName>
    </recommendedName>
</protein>
<evidence type="ECO:0000256" key="5">
    <source>
        <dbReference type="ARBA" id="ARBA00022840"/>
    </source>
</evidence>
<dbReference type="Proteomes" id="UP001359485">
    <property type="component" value="Unassembled WGS sequence"/>
</dbReference>
<evidence type="ECO:0000256" key="9">
    <source>
        <dbReference type="ARBA" id="ARBA00023242"/>
    </source>
</evidence>
<dbReference type="PROSITE" id="PS50162">
    <property type="entry name" value="RECA_2"/>
    <property type="match status" value="1"/>
</dbReference>
<dbReference type="InterPro" id="IPR013632">
    <property type="entry name" value="Rad51_C"/>
</dbReference>
<dbReference type="InterPro" id="IPR047323">
    <property type="entry name" value="Rad51D_C"/>
</dbReference>
<dbReference type="Gene3D" id="3.40.50.300">
    <property type="entry name" value="P-loop containing nucleotide triphosphate hydrolases"/>
    <property type="match status" value="1"/>
</dbReference>
<reference evidence="11 12" key="1">
    <citation type="submission" date="2023-09" db="EMBL/GenBank/DDBJ databases">
        <title>Genomes of two closely related lineages of the louse Polyplax serrata with different host specificities.</title>
        <authorList>
            <person name="Martinu J."/>
            <person name="Tarabai H."/>
            <person name="Stefka J."/>
            <person name="Hypsa V."/>
        </authorList>
    </citation>
    <scope>NUCLEOTIDE SEQUENCE [LARGE SCALE GENOMIC DNA]</scope>
    <source>
        <strain evidence="11">98ZLc_SE</strain>
    </source>
</reference>
<keyword evidence="8" id="KW-0234">DNA repair</keyword>
<dbReference type="PANTHER" id="PTHR46457:SF1">
    <property type="entry name" value="DNA REPAIR PROTEIN RAD51 HOMOLOG 4"/>
    <property type="match status" value="1"/>
</dbReference>
<dbReference type="PANTHER" id="PTHR46457">
    <property type="entry name" value="DNA REPAIR PROTEIN RAD51 HOMOLOG 4"/>
    <property type="match status" value="1"/>
</dbReference>
<keyword evidence="3" id="KW-0547">Nucleotide-binding</keyword>
<evidence type="ECO:0000259" key="10">
    <source>
        <dbReference type="PROSITE" id="PS50162"/>
    </source>
</evidence>
<keyword evidence="5" id="KW-0067">ATP-binding</keyword>
<comment type="subcellular location">
    <subcellularLocation>
        <location evidence="1">Nucleus</location>
    </subcellularLocation>
</comment>
<gene>
    <name evidence="11" type="ORF">RUM44_001391</name>
</gene>
<keyword evidence="9" id="KW-0539">Nucleus</keyword>
<dbReference type="InterPro" id="IPR020588">
    <property type="entry name" value="RecA_ATP-bd"/>
</dbReference>
<dbReference type="CDD" id="cd19489">
    <property type="entry name" value="Rad51D"/>
    <property type="match status" value="1"/>
</dbReference>
<evidence type="ECO:0000313" key="12">
    <source>
        <dbReference type="Proteomes" id="UP001359485"/>
    </source>
</evidence>
<proteinExistence type="inferred from homology"/>
<evidence type="ECO:0000313" key="11">
    <source>
        <dbReference type="EMBL" id="KAK6621584.1"/>
    </source>
</evidence>
<accession>A0ABR1AJW2</accession>
<evidence type="ECO:0000256" key="8">
    <source>
        <dbReference type="ARBA" id="ARBA00023204"/>
    </source>
</evidence>
<dbReference type="InterPro" id="IPR048943">
    <property type="entry name" value="RAD51D_N"/>
</dbReference>
<evidence type="ECO:0000256" key="2">
    <source>
        <dbReference type="ARBA" id="ARBA00007095"/>
    </source>
</evidence>
<keyword evidence="6" id="KW-0238">DNA-binding</keyword>
<comment type="similarity">
    <text evidence="2">Belongs to the RecA family. RAD51 subfamily.</text>
</comment>
<keyword evidence="4" id="KW-0227">DNA damage</keyword>
<evidence type="ECO:0000256" key="3">
    <source>
        <dbReference type="ARBA" id="ARBA00022741"/>
    </source>
</evidence>
<keyword evidence="12" id="KW-1185">Reference proteome</keyword>